<comment type="caution">
    <text evidence="2">The sequence shown here is derived from an EMBL/GenBank/DDBJ whole genome shotgun (WGS) entry which is preliminary data.</text>
</comment>
<dbReference type="PANTHER" id="PTHR33112">
    <property type="entry name" value="DOMAIN PROTEIN, PUTATIVE-RELATED"/>
    <property type="match status" value="1"/>
</dbReference>
<dbReference type="EMBL" id="MSFK01000038">
    <property type="protein sequence ID" value="PWY70842.1"/>
    <property type="molecule type" value="Genomic_DNA"/>
</dbReference>
<gene>
    <name evidence="2" type="ORF">BO94DRAFT_526633</name>
</gene>
<dbReference type="PANTHER" id="PTHR33112:SF1">
    <property type="entry name" value="HETEROKARYON INCOMPATIBILITY DOMAIN-CONTAINING PROTEIN"/>
    <property type="match status" value="1"/>
</dbReference>
<dbReference type="AlphaFoldDB" id="A0A317VD76"/>
<dbReference type="InterPro" id="IPR010730">
    <property type="entry name" value="HET"/>
</dbReference>
<name>A0A317VD76_9EURO</name>
<accession>A0A317VD76</accession>
<evidence type="ECO:0000313" key="2">
    <source>
        <dbReference type="EMBL" id="PWY70842.1"/>
    </source>
</evidence>
<proteinExistence type="predicted"/>
<feature type="domain" description="Heterokaryon incompatibility" evidence="1">
    <location>
        <begin position="90"/>
        <end position="226"/>
    </location>
</feature>
<dbReference type="STRING" id="1450535.A0A317VD76"/>
<dbReference type="OrthoDB" id="405906at2759"/>
<protein>
    <submittedName>
        <fullName evidence="2">HET-domain-containing protein</fullName>
    </submittedName>
</protein>
<dbReference type="Pfam" id="PF06985">
    <property type="entry name" value="HET"/>
    <property type="match status" value="1"/>
</dbReference>
<reference evidence="2 3" key="1">
    <citation type="submission" date="2016-12" db="EMBL/GenBank/DDBJ databases">
        <title>The genomes of Aspergillus section Nigri reveals drivers in fungal speciation.</title>
        <authorList>
            <consortium name="DOE Joint Genome Institute"/>
            <person name="Vesth T.C."/>
            <person name="Nybo J."/>
            <person name="Theobald S."/>
            <person name="Brandl J."/>
            <person name="Frisvad J.C."/>
            <person name="Nielsen K.F."/>
            <person name="Lyhne E.K."/>
            <person name="Kogle M.E."/>
            <person name="Kuo A."/>
            <person name="Riley R."/>
            <person name="Clum A."/>
            <person name="Nolan M."/>
            <person name="Lipzen A."/>
            <person name="Salamov A."/>
            <person name="Henrissat B."/>
            <person name="Wiebenga A."/>
            <person name="De Vries R.P."/>
            <person name="Grigoriev I.V."/>
            <person name="Mortensen U.H."/>
            <person name="Andersen M.R."/>
            <person name="Baker S.E."/>
        </authorList>
    </citation>
    <scope>NUCLEOTIDE SEQUENCE [LARGE SCALE GENOMIC DNA]</scope>
    <source>
        <strain evidence="2 3">CBS 115572</strain>
    </source>
</reference>
<organism evidence="2 3">
    <name type="scientific">Aspergillus sclerotioniger CBS 115572</name>
    <dbReference type="NCBI Taxonomy" id="1450535"/>
    <lineage>
        <taxon>Eukaryota</taxon>
        <taxon>Fungi</taxon>
        <taxon>Dikarya</taxon>
        <taxon>Ascomycota</taxon>
        <taxon>Pezizomycotina</taxon>
        <taxon>Eurotiomycetes</taxon>
        <taxon>Eurotiomycetidae</taxon>
        <taxon>Eurotiales</taxon>
        <taxon>Aspergillaceae</taxon>
        <taxon>Aspergillus</taxon>
        <taxon>Aspergillus subgen. Circumdati</taxon>
    </lineage>
</organism>
<dbReference type="RefSeq" id="XP_025462736.1">
    <property type="nucleotide sequence ID" value="XM_025610357.1"/>
</dbReference>
<keyword evidence="3" id="KW-1185">Reference proteome</keyword>
<dbReference type="Proteomes" id="UP000246702">
    <property type="component" value="Unassembled WGS sequence"/>
</dbReference>
<sequence length="620" mass="71022">MSLRDGLRFTLWRQSTRSGRFHILGYDGEDVRRDTVPILDASIHWNEVSVWLNTTVEAKKVGLSNHTLQRLKVIDVQHDHVIYAPAHCRYLALSYVFGNVKKIQVPPSGSFDRHQLPATIRDALIACQKMGFRFLWVDQLCINQQDQTEVQEQIDQMNHIYRNAACTLVAQAGENSLYGLPGVSKRREWEQITLQLYDDTIVQLSQPLATCMQQTRWASRGWTFQEEMFSQKLICFTDCGLVYLDKGLYYPRLISEKLGDSTAWASYYSLDSYFSTLDRYTARSLTFVSDKIRAFTAILNEHYGQGNHHYGIPLQQIDRAMLWHPYSIGRRQLTQIEREFPSWSWASHPGEIRHLPSAAPLAIWAKAEIIESTVNMRVSKPAPDTKWEASYELQRREIIPCICAAWEAGCIGSPFPGDINLCTATVSRLMTIWPTYDSYWEGAFGPQLHNGLFTIDHIRLPSSIDRLLMVHCQVAYFSVHYPDGKPLNQFSRWPFCIRSSGGSLVGAIWIAEYFKTPSSPWKGEFLLLSVSKNPHFDLDLALDAENDDHDFLDILPRNERGQLPDPNFPAYAKFMGVNVVNVMLIGRSTNDGIARRIGVGQIFLKRWAEAERQFKTVVLE</sequence>
<dbReference type="GeneID" id="37112500"/>
<evidence type="ECO:0000259" key="1">
    <source>
        <dbReference type="Pfam" id="PF06985"/>
    </source>
</evidence>
<evidence type="ECO:0000313" key="3">
    <source>
        <dbReference type="Proteomes" id="UP000246702"/>
    </source>
</evidence>